<evidence type="ECO:0000313" key="1">
    <source>
        <dbReference type="EMBL" id="NCJ05885.1"/>
    </source>
</evidence>
<dbReference type="AlphaFoldDB" id="A0A8K2A7E7"/>
<comment type="caution">
    <text evidence="1">The sequence shown here is derived from an EMBL/GenBank/DDBJ whole genome shotgun (WGS) entry which is preliminary data.</text>
</comment>
<sequence>MLSPDDIIGQKVWLTVARDPDFPDMDPYRVKAEITQPTAPPWFFARYEDAPIPVREVGKWLSLYEAQQVVLMDPVLEDYDWEDEDWDDEISRDQMEFS</sequence>
<reference evidence="1" key="1">
    <citation type="submission" date="2019-12" db="EMBL/GenBank/DDBJ databases">
        <title>High-Quality draft genome sequences of three cyanobacteria isolated from the limestone walls of the Old Cathedral of Coimbra.</title>
        <authorList>
            <person name="Tiago I."/>
            <person name="Soares F."/>
            <person name="Portugal A."/>
        </authorList>
    </citation>
    <scope>NUCLEOTIDE SEQUENCE [LARGE SCALE GENOMIC DNA]</scope>
    <source>
        <strain evidence="1">C</strain>
    </source>
</reference>
<name>A0A8K2A7E7_9CYAN</name>
<organism evidence="1 2">
    <name type="scientific">Petrachloros mirabilis ULC683</name>
    <dbReference type="NCBI Taxonomy" id="2781853"/>
    <lineage>
        <taxon>Bacteria</taxon>
        <taxon>Bacillati</taxon>
        <taxon>Cyanobacteriota</taxon>
        <taxon>Cyanophyceae</taxon>
        <taxon>Synechococcales</taxon>
        <taxon>Petrachlorosaceae</taxon>
        <taxon>Petrachloros</taxon>
        <taxon>Petrachloros mirabilis</taxon>
    </lineage>
</organism>
<evidence type="ECO:0000313" key="2">
    <source>
        <dbReference type="Proteomes" id="UP000607397"/>
    </source>
</evidence>
<accession>A0A8K2A7E7</accession>
<dbReference type="Proteomes" id="UP000607397">
    <property type="component" value="Unassembled WGS sequence"/>
</dbReference>
<protein>
    <submittedName>
        <fullName evidence="1">Uncharacterized protein</fullName>
    </submittedName>
</protein>
<keyword evidence="2" id="KW-1185">Reference proteome</keyword>
<dbReference type="EMBL" id="WVIC01000007">
    <property type="protein sequence ID" value="NCJ05885.1"/>
    <property type="molecule type" value="Genomic_DNA"/>
</dbReference>
<proteinExistence type="predicted"/>
<gene>
    <name evidence="1" type="ORF">GS597_05035</name>
</gene>
<dbReference type="RefSeq" id="WP_161824363.1">
    <property type="nucleotide sequence ID" value="NZ_WVIC01000007.1"/>
</dbReference>